<name>A0ABM7MDQ5_9GAMM</name>
<dbReference type="Gene3D" id="3.40.50.2000">
    <property type="entry name" value="Glycogen Phosphorylase B"/>
    <property type="match status" value="1"/>
</dbReference>
<dbReference type="EMBL" id="AP024202">
    <property type="protein sequence ID" value="BCN93557.1"/>
    <property type="molecule type" value="Genomic_DNA"/>
</dbReference>
<organism evidence="1 2">
    <name type="scientific">Thiomicrorhabdus immobilis</name>
    <dbReference type="NCBI Taxonomy" id="2791037"/>
    <lineage>
        <taxon>Bacteria</taxon>
        <taxon>Pseudomonadati</taxon>
        <taxon>Pseudomonadota</taxon>
        <taxon>Gammaproteobacteria</taxon>
        <taxon>Thiotrichales</taxon>
        <taxon>Piscirickettsiaceae</taxon>
        <taxon>Thiomicrorhabdus</taxon>
    </lineage>
</organism>
<evidence type="ECO:0000313" key="1">
    <source>
        <dbReference type="EMBL" id="BCN93557.1"/>
    </source>
</evidence>
<dbReference type="GO" id="GO:0016740">
    <property type="term" value="F:transferase activity"/>
    <property type="evidence" value="ECO:0007669"/>
    <property type="project" value="UniProtKB-KW"/>
</dbReference>
<proteinExistence type="predicted"/>
<protein>
    <submittedName>
        <fullName evidence="1">Glycosyl transferase</fullName>
    </submittedName>
</protein>
<accession>A0ABM7MDQ5</accession>
<dbReference type="RefSeq" id="WP_237260773.1">
    <property type="nucleotide sequence ID" value="NZ_AP024202.1"/>
</dbReference>
<dbReference type="Proteomes" id="UP001054820">
    <property type="component" value="Chromosome"/>
</dbReference>
<keyword evidence="1" id="KW-0808">Transferase</keyword>
<dbReference type="SUPFAM" id="SSF53756">
    <property type="entry name" value="UDP-Glycosyltransferase/glycogen phosphorylase"/>
    <property type="match status" value="1"/>
</dbReference>
<sequence>MHSVNKTETETQIKQTESILNNLVKSKNLLIIGYVWPEPKSSAAGTRMMQLIKLFQANQWQITFASPAKQGEHKEDLTQLAINEQSIELNNKSFDCFLQNLQPDMVIFDRFMMEEQFGWRVEKNAPQALRVLNTEDLHSLRACRQQMVKNHLKTKSQQINLEELHLTDQAWLFSQMAQQEITKREIAAIFRSDLTLMISEFEMQLLQERFQIPARQLFYQPFLYQQPTIETLPSFEQRQHFVTIGNFRHDPNWDAVLWLKESIWPLIRKQLPQAELHIYGAYPPPKATALHNPKQGFLIKGWADDAFNVIQNARVLLAPLRFGAGIKGKLAEAMLNGTPSITTLIGQESMSTGSQNLWPGAIANNSMDFANAAIDLYQNQQAWSKSQTIGFNIVSQRYVLKKEGLESCSALINSCDQLIRHLENHRAQNFIGSMLNHHHHKSTQYMAQWIEAKNQNTETS</sequence>
<gene>
    <name evidence="1" type="ORF">THMIRHAM_13420</name>
</gene>
<keyword evidence="2" id="KW-1185">Reference proteome</keyword>
<evidence type="ECO:0000313" key="2">
    <source>
        <dbReference type="Proteomes" id="UP001054820"/>
    </source>
</evidence>
<dbReference type="Pfam" id="PF13692">
    <property type="entry name" value="Glyco_trans_1_4"/>
    <property type="match status" value="1"/>
</dbReference>
<reference evidence="1" key="1">
    <citation type="journal article" date="2022" name="Arch. Microbiol.">
        <title>Thiomicrorhabdus immobilis sp. nov., a mesophilic sulfur-oxidizing bacterium isolated from sediment of a brackish lake in northern Japan.</title>
        <authorList>
            <person name="Kojima H."/>
            <person name="Mochizuki J."/>
            <person name="Kanda M."/>
            <person name="Watanabe T."/>
            <person name="Fukui M."/>
        </authorList>
    </citation>
    <scope>NUCLEOTIDE SEQUENCE</scope>
    <source>
        <strain evidence="1">Am19</strain>
    </source>
</reference>